<dbReference type="OrthoDB" id="565904at2759"/>
<gene>
    <name evidence="2" type="ORF">AK812_SmicGene12987</name>
</gene>
<dbReference type="AlphaFoldDB" id="A0A1Q9E983"/>
<dbReference type="EMBL" id="LSRX01000221">
    <property type="protein sequence ID" value="OLQ03971.1"/>
    <property type="molecule type" value="Genomic_DNA"/>
</dbReference>
<keyword evidence="3" id="KW-1185">Reference proteome</keyword>
<dbReference type="PANTHER" id="PTHR38564:SF2">
    <property type="entry name" value="WU:FC46H12 PRECURSOR"/>
    <property type="match status" value="1"/>
</dbReference>
<proteinExistence type="predicted"/>
<evidence type="ECO:0000256" key="1">
    <source>
        <dbReference type="SAM" id="SignalP"/>
    </source>
</evidence>
<dbReference type="InterPro" id="IPR012674">
    <property type="entry name" value="Calycin"/>
</dbReference>
<keyword evidence="1" id="KW-0732">Signal</keyword>
<dbReference type="Gene3D" id="2.40.128.20">
    <property type="match status" value="2"/>
</dbReference>
<reference evidence="2 3" key="1">
    <citation type="submission" date="2016-02" db="EMBL/GenBank/DDBJ databases">
        <title>Genome analysis of coral dinoflagellate symbionts highlights evolutionary adaptations to a symbiotic lifestyle.</title>
        <authorList>
            <person name="Aranda M."/>
            <person name="Li Y."/>
            <person name="Liew Y.J."/>
            <person name="Baumgarten S."/>
            <person name="Simakov O."/>
            <person name="Wilson M."/>
            <person name="Piel J."/>
            <person name="Ashoor H."/>
            <person name="Bougouffa S."/>
            <person name="Bajic V.B."/>
            <person name="Ryu T."/>
            <person name="Ravasi T."/>
            <person name="Bayer T."/>
            <person name="Micklem G."/>
            <person name="Kim H."/>
            <person name="Bhak J."/>
            <person name="Lajeunesse T.C."/>
            <person name="Voolstra C.R."/>
        </authorList>
    </citation>
    <scope>NUCLEOTIDE SEQUENCE [LARGE SCALE GENOMIC DNA]</scope>
    <source>
        <strain evidence="2 3">CCMP2467</strain>
    </source>
</reference>
<feature type="signal peptide" evidence="1">
    <location>
        <begin position="1"/>
        <end position="17"/>
    </location>
</feature>
<dbReference type="Proteomes" id="UP000186817">
    <property type="component" value="Unassembled WGS sequence"/>
</dbReference>
<name>A0A1Q9E983_SYMMI</name>
<protein>
    <submittedName>
        <fullName evidence="2">Uncharacterized protein</fullName>
    </submittedName>
</protein>
<dbReference type="SUPFAM" id="SSF50814">
    <property type="entry name" value="Lipocalins"/>
    <property type="match status" value="2"/>
</dbReference>
<feature type="chain" id="PRO_5012886934" evidence="1">
    <location>
        <begin position="18"/>
        <end position="764"/>
    </location>
</feature>
<organism evidence="2 3">
    <name type="scientific">Symbiodinium microadriaticum</name>
    <name type="common">Dinoflagellate</name>
    <name type="synonym">Zooxanthella microadriatica</name>
    <dbReference type="NCBI Taxonomy" id="2951"/>
    <lineage>
        <taxon>Eukaryota</taxon>
        <taxon>Sar</taxon>
        <taxon>Alveolata</taxon>
        <taxon>Dinophyceae</taxon>
        <taxon>Suessiales</taxon>
        <taxon>Symbiodiniaceae</taxon>
        <taxon>Symbiodinium</taxon>
    </lineage>
</organism>
<dbReference type="PANTHER" id="PTHR38564">
    <property type="entry name" value="SI:CH73-250A16.5-RELATED"/>
    <property type="match status" value="1"/>
</dbReference>
<evidence type="ECO:0000313" key="2">
    <source>
        <dbReference type="EMBL" id="OLQ03971.1"/>
    </source>
</evidence>
<accession>A0A1Q9E983</accession>
<comment type="caution">
    <text evidence="2">The sequence shown here is derived from an EMBL/GenBank/DDBJ whole genome shotgun (WGS) entry which is preliminary data.</text>
</comment>
<evidence type="ECO:0000313" key="3">
    <source>
        <dbReference type="Proteomes" id="UP000186817"/>
    </source>
</evidence>
<sequence>MSRKIIAALAFAPAVVANSCPGSASFVHASCQVSVTADATCLEVMSEMEARVAGISTGAWHDPHNNGTYSQQEQGAAELAFQRTTGNKKYTDKLKFTFEDAPAGTCKIQGCSESQVFSVADFSTNYCKLRMLYCGSHEGCKPVQKDFAITETSVSPSLGASKNPADCLKTMTMSQHFLSVQAQPQCPPSGFETVKDYDLDSFISKRWYIQQQMETKYLPKSQNRCVYAEYKLEHKKTLLGYDVAVHNHAEEVAPPHTVHDSGSKICAKVVDKARGKLEVAPCFLPSALAGPYWVVDYDEGAGYALISGGAPTLPAEEGCKTGSGTNDSGLWIFTREQKRDEALVQKVRAIAAQKGFDLSVLNDVDQSDCGSIAQSRVAEVVFVSSCAMSRKIIAALAFAPAVVANSCPGSASFVHASCQVSVTADATCLEVMSEMEARVAGISTGAWHDPHNNGTYSQQEQGAAELAFQRTTGNKKYTDKLKFTFEDAPAGTCKIQGCSESQVFSVADFSTNYCNLRMLYCGSHEGCKPVQKDFAITETSVSPSLGASKNPADCLKTMTMSQHFLSVQAQPQCPPSGFETVKDFDLDSFISKRWYIQQQMETKYLPKSQNRCVYAEYKLEPKKTLLGYDVAVHNHAEEVAPPHTVHDSGSKICAKVVDKARGKLEVAPCFLPSALAGPYWVVDYDEGAGYALISGGAPTLPAEEGCKTGSGTNDSGLWIFTREQKRDEALVQKVRAIAAQKGFDLSVLNDVDQSDCGSIAQVVV</sequence>